<comment type="caution">
    <text evidence="1">The sequence shown here is derived from an EMBL/GenBank/DDBJ whole genome shotgun (WGS) entry which is preliminary data.</text>
</comment>
<gene>
    <name evidence="1" type="ORF">C8R14_12242</name>
</gene>
<accession>A0ABX5M8U8</accession>
<organism evidence="1 2">
    <name type="scientific">Nitrosomonas eutropha</name>
    <dbReference type="NCBI Taxonomy" id="916"/>
    <lineage>
        <taxon>Bacteria</taxon>
        <taxon>Pseudomonadati</taxon>
        <taxon>Pseudomonadota</taxon>
        <taxon>Betaproteobacteria</taxon>
        <taxon>Nitrosomonadales</taxon>
        <taxon>Nitrosomonadaceae</taxon>
        <taxon>Nitrosomonas</taxon>
    </lineage>
</organism>
<keyword evidence="2" id="KW-1185">Reference proteome</keyword>
<sequence length="195" mass="22114">MLDDGTGICLINPEGAEITSNEKLIWHGNTEWPTQTQVLDSASAIVALTSRYRYSERLILPGQRLYILGHLQTRSPATEQSVQNITRDLLSDWKQDREQLLERFDSNRDSEIDQAEWEIAREAARSQAHTLHQQLLHELEIHHISRPEDDRRPFIISVPANGVDPEMSPPRALYADGQPGDDELRCLAVAGTWIG</sequence>
<name>A0ABX5M8U8_9PROT</name>
<protein>
    <submittedName>
        <fullName evidence="1">E3 ubiquitin ligase</fullName>
    </submittedName>
</protein>
<reference evidence="1 2" key="1">
    <citation type="submission" date="2018-04" db="EMBL/GenBank/DDBJ databases">
        <title>Active sludge and wastewater microbial communities from Klosterneuburg, Austria.</title>
        <authorList>
            <person name="Wagner M."/>
        </authorList>
    </citation>
    <scope>NUCLEOTIDE SEQUENCE [LARGE SCALE GENOMIC DNA]</scope>
    <source>
        <strain evidence="1 2">Nm 57</strain>
    </source>
</reference>
<dbReference type="Proteomes" id="UP000247780">
    <property type="component" value="Unassembled WGS sequence"/>
</dbReference>
<proteinExistence type="predicted"/>
<evidence type="ECO:0000313" key="1">
    <source>
        <dbReference type="EMBL" id="PXV79723.1"/>
    </source>
</evidence>
<evidence type="ECO:0000313" key="2">
    <source>
        <dbReference type="Proteomes" id="UP000247780"/>
    </source>
</evidence>
<dbReference type="RefSeq" id="WP_011633440.1">
    <property type="nucleotide sequence ID" value="NZ_FNNM01000034.1"/>
</dbReference>
<dbReference type="EMBL" id="QICQ01000022">
    <property type="protein sequence ID" value="PXV79723.1"/>
    <property type="molecule type" value="Genomic_DNA"/>
</dbReference>